<evidence type="ECO:0000256" key="3">
    <source>
        <dbReference type="ARBA" id="ARBA00022723"/>
    </source>
</evidence>
<feature type="binding site" evidence="7">
    <location>
        <position position="115"/>
    </location>
    <ligand>
        <name>Fe cation</name>
        <dbReference type="ChEBI" id="CHEBI:24875"/>
    </ligand>
</feature>
<dbReference type="InterPro" id="IPR022450">
    <property type="entry name" value="TsaD"/>
</dbReference>
<dbReference type="Proteomes" id="UP001320148">
    <property type="component" value="Chromosome"/>
</dbReference>
<dbReference type="NCBIfam" id="TIGR00329">
    <property type="entry name" value="gcp_kae1"/>
    <property type="match status" value="1"/>
</dbReference>
<dbReference type="EMBL" id="AP024488">
    <property type="protein sequence ID" value="BCS96753.1"/>
    <property type="molecule type" value="Genomic_DNA"/>
</dbReference>
<comment type="subcellular location">
    <subcellularLocation>
        <location evidence="7">Cytoplasm</location>
    </subcellularLocation>
</comment>
<accession>A0ABM7PGP6</accession>
<evidence type="ECO:0000259" key="8">
    <source>
        <dbReference type="Pfam" id="PF00814"/>
    </source>
</evidence>
<keyword evidence="5 7" id="KW-0012">Acyltransferase</keyword>
<organism evidence="9 10">
    <name type="scientific">Desulfoluna limicola</name>
    <dbReference type="NCBI Taxonomy" id="2810562"/>
    <lineage>
        <taxon>Bacteria</taxon>
        <taxon>Pseudomonadati</taxon>
        <taxon>Thermodesulfobacteriota</taxon>
        <taxon>Desulfobacteria</taxon>
        <taxon>Desulfobacterales</taxon>
        <taxon>Desulfolunaceae</taxon>
        <taxon>Desulfoluna</taxon>
    </lineage>
</organism>
<dbReference type="Pfam" id="PF00814">
    <property type="entry name" value="TsaD"/>
    <property type="match status" value="1"/>
</dbReference>
<dbReference type="EC" id="2.3.1.234" evidence="7"/>
<keyword evidence="1 7" id="KW-0808">Transferase</keyword>
<dbReference type="CDD" id="cd24133">
    <property type="entry name" value="ASKHA_NBD_TsaD_bac"/>
    <property type="match status" value="1"/>
</dbReference>
<feature type="binding site" evidence="7">
    <location>
        <begin position="134"/>
        <end position="138"/>
    </location>
    <ligand>
        <name>substrate</name>
    </ligand>
</feature>
<dbReference type="Gene3D" id="3.30.420.40">
    <property type="match status" value="2"/>
</dbReference>
<sequence>MKILAIESSCDETAAAVVEDGTRVLSSIVASQVDVHHVYGGVVPELASRKHIEAIVPVVQEAIEAAGIDRSEIDAVAVTQGPGLVGALLVGFSYAKAYAWGLGIPCVGVNHLEGHMSSIFLGDNPLEFPYVALLVSGGHTSLYYVTGPTDYELMGQTRDDAVGEAYDKVSKMLGLGYPGGVVIDRLAQKGDPKAIAFPRPYLDKKAFDFSFSGLKSAVGRHLKDHPEPDETRLHDIAASFQESVAVVLCHKLTYAAQVKKCRHIAVVGGVAANSRVRAMVAEVAKKRNLSFHTPELKYCGDNAAMIGAIGYHRLREGKTLKVNDDTYSRAKLPSNTKHK</sequence>
<keyword evidence="3 7" id="KW-0479">Metal-binding</keyword>
<dbReference type="SUPFAM" id="SSF53067">
    <property type="entry name" value="Actin-like ATPase domain"/>
    <property type="match status" value="2"/>
</dbReference>
<feature type="binding site" evidence="7">
    <location>
        <position position="111"/>
    </location>
    <ligand>
        <name>Fe cation</name>
        <dbReference type="ChEBI" id="CHEBI:24875"/>
    </ligand>
</feature>
<evidence type="ECO:0000256" key="7">
    <source>
        <dbReference type="HAMAP-Rule" id="MF_01445"/>
    </source>
</evidence>
<feature type="binding site" evidence="7">
    <location>
        <position position="301"/>
    </location>
    <ligand>
        <name>Fe cation</name>
        <dbReference type="ChEBI" id="CHEBI:24875"/>
    </ligand>
</feature>
<feature type="binding site" evidence="7">
    <location>
        <position position="180"/>
    </location>
    <ligand>
        <name>substrate</name>
    </ligand>
</feature>
<keyword evidence="2 7" id="KW-0819">tRNA processing</keyword>
<evidence type="ECO:0000313" key="9">
    <source>
        <dbReference type="EMBL" id="BCS96753.1"/>
    </source>
</evidence>
<dbReference type="PRINTS" id="PR00789">
    <property type="entry name" value="OSIALOPTASE"/>
</dbReference>
<comment type="catalytic activity">
    <reaction evidence="6 7">
        <text>L-threonylcarbamoyladenylate + adenosine(37) in tRNA = N(6)-L-threonylcarbamoyladenosine(37) in tRNA + AMP + H(+)</text>
        <dbReference type="Rhea" id="RHEA:37059"/>
        <dbReference type="Rhea" id="RHEA-COMP:10162"/>
        <dbReference type="Rhea" id="RHEA-COMP:10163"/>
        <dbReference type="ChEBI" id="CHEBI:15378"/>
        <dbReference type="ChEBI" id="CHEBI:73682"/>
        <dbReference type="ChEBI" id="CHEBI:74411"/>
        <dbReference type="ChEBI" id="CHEBI:74418"/>
        <dbReference type="ChEBI" id="CHEBI:456215"/>
        <dbReference type="EC" id="2.3.1.234"/>
    </reaction>
</comment>
<comment type="function">
    <text evidence="7">Required for the formation of a threonylcarbamoyl group on adenosine at position 37 (t(6)A37) in tRNAs that read codons beginning with adenine. Is involved in the transfer of the threonylcarbamoyl moiety of threonylcarbamoyl-AMP (TC-AMP) to the N6 group of A37, together with TsaE and TsaB. TsaD likely plays a direct catalytic role in this reaction.</text>
</comment>
<evidence type="ECO:0000313" key="10">
    <source>
        <dbReference type="Proteomes" id="UP001320148"/>
    </source>
</evidence>
<dbReference type="HAMAP" id="MF_01445">
    <property type="entry name" value="TsaD"/>
    <property type="match status" value="1"/>
</dbReference>
<evidence type="ECO:0000256" key="1">
    <source>
        <dbReference type="ARBA" id="ARBA00022679"/>
    </source>
</evidence>
<dbReference type="NCBIfam" id="TIGR03723">
    <property type="entry name" value="T6A_TsaD_YgjD"/>
    <property type="match status" value="1"/>
</dbReference>
<protein>
    <recommendedName>
        <fullName evidence="7">tRNA N6-adenosine threonylcarbamoyltransferase</fullName>
        <ecNumber evidence="7">2.3.1.234</ecNumber>
    </recommendedName>
    <alternativeName>
        <fullName evidence="7">N6-L-threonylcarbamoyladenine synthase</fullName>
        <shortName evidence="7">t(6)A synthase</shortName>
    </alternativeName>
    <alternativeName>
        <fullName evidence="7">t(6)A37 threonylcarbamoyladenosine biosynthesis protein TsaD</fullName>
    </alternativeName>
    <alternativeName>
        <fullName evidence="7">tRNA threonylcarbamoyladenosine biosynthesis protein TsaD</fullName>
    </alternativeName>
</protein>
<feature type="binding site" evidence="7">
    <location>
        <position position="184"/>
    </location>
    <ligand>
        <name>substrate</name>
    </ligand>
</feature>
<feature type="binding site" evidence="7">
    <location>
        <position position="273"/>
    </location>
    <ligand>
        <name>substrate</name>
    </ligand>
</feature>
<dbReference type="InterPro" id="IPR043129">
    <property type="entry name" value="ATPase_NBD"/>
</dbReference>
<feature type="domain" description="Gcp-like" evidence="8">
    <location>
        <begin position="24"/>
        <end position="307"/>
    </location>
</feature>
<dbReference type="PANTHER" id="PTHR11735:SF6">
    <property type="entry name" value="TRNA N6-ADENOSINE THREONYLCARBAMOYLTRANSFERASE, MITOCHONDRIAL"/>
    <property type="match status" value="1"/>
</dbReference>
<dbReference type="RefSeq" id="WP_236893039.1">
    <property type="nucleotide sequence ID" value="NZ_AP024488.1"/>
</dbReference>
<feature type="binding site" evidence="7">
    <location>
        <position position="167"/>
    </location>
    <ligand>
        <name>substrate</name>
    </ligand>
</feature>
<dbReference type="InterPro" id="IPR000905">
    <property type="entry name" value="Gcp-like_dom"/>
</dbReference>
<reference evidence="9 10" key="1">
    <citation type="submission" date="2021-02" db="EMBL/GenBank/DDBJ databases">
        <title>Complete genome of Desulfoluna sp. strain ASN36.</title>
        <authorList>
            <person name="Takahashi A."/>
            <person name="Kojima H."/>
            <person name="Fukui M."/>
        </authorList>
    </citation>
    <scope>NUCLEOTIDE SEQUENCE [LARGE SCALE GENOMIC DNA]</scope>
    <source>
        <strain evidence="9 10">ASN36</strain>
    </source>
</reference>
<keyword evidence="10" id="KW-1185">Reference proteome</keyword>
<gene>
    <name evidence="7 9" type="primary">tsaD</name>
    <name evidence="9" type="ORF">DSLASN_23850</name>
</gene>
<keyword evidence="4 7" id="KW-0408">Iron</keyword>
<dbReference type="PROSITE" id="PS01016">
    <property type="entry name" value="GLYCOPROTEASE"/>
    <property type="match status" value="1"/>
</dbReference>
<dbReference type="PANTHER" id="PTHR11735">
    <property type="entry name" value="TRNA N6-ADENOSINE THREONYLCARBAMOYLTRANSFERASE"/>
    <property type="match status" value="1"/>
</dbReference>
<evidence type="ECO:0000256" key="6">
    <source>
        <dbReference type="ARBA" id="ARBA00048117"/>
    </source>
</evidence>
<name>A0ABM7PGP6_9BACT</name>
<comment type="cofactor">
    <cofactor evidence="7">
        <name>Fe(2+)</name>
        <dbReference type="ChEBI" id="CHEBI:29033"/>
    </cofactor>
    <text evidence="7">Binds 1 Fe(2+) ion per subunit.</text>
</comment>
<dbReference type="InterPro" id="IPR017861">
    <property type="entry name" value="KAE1/TsaD"/>
</dbReference>
<evidence type="ECO:0000256" key="2">
    <source>
        <dbReference type="ARBA" id="ARBA00022694"/>
    </source>
</evidence>
<evidence type="ECO:0000256" key="5">
    <source>
        <dbReference type="ARBA" id="ARBA00023315"/>
    </source>
</evidence>
<proteinExistence type="inferred from homology"/>
<keyword evidence="7" id="KW-0963">Cytoplasm</keyword>
<dbReference type="InterPro" id="IPR017860">
    <property type="entry name" value="Peptidase_M22_CS"/>
</dbReference>
<comment type="similarity">
    <text evidence="7">Belongs to the KAE1 / TsaD family.</text>
</comment>
<evidence type="ECO:0000256" key="4">
    <source>
        <dbReference type="ARBA" id="ARBA00023004"/>
    </source>
</evidence>